<sequence>MLRPRYYQSLAILATVLISHECEPKDYLLTADCYRGSGRDMNGIFQTRPDHNKFKNAYRNKRKKKNALLNLKFHSRNHIFGSVSSRSSSLVSQLHDIQSI</sequence>
<accession>A0A6B0UG67</accession>
<dbReference type="EMBL" id="GIFC01006062">
    <property type="protein sequence ID" value="MXU88145.1"/>
    <property type="molecule type" value="Transcribed_RNA"/>
</dbReference>
<dbReference type="AlphaFoldDB" id="A0A6B0UG67"/>
<evidence type="ECO:0000313" key="1">
    <source>
        <dbReference type="EMBL" id="MXU88145.1"/>
    </source>
</evidence>
<organism evidence="1">
    <name type="scientific">Ixodes ricinus</name>
    <name type="common">Common tick</name>
    <name type="synonym">Acarus ricinus</name>
    <dbReference type="NCBI Taxonomy" id="34613"/>
    <lineage>
        <taxon>Eukaryota</taxon>
        <taxon>Metazoa</taxon>
        <taxon>Ecdysozoa</taxon>
        <taxon>Arthropoda</taxon>
        <taxon>Chelicerata</taxon>
        <taxon>Arachnida</taxon>
        <taxon>Acari</taxon>
        <taxon>Parasitiformes</taxon>
        <taxon>Ixodida</taxon>
        <taxon>Ixodoidea</taxon>
        <taxon>Ixodidae</taxon>
        <taxon>Ixodinae</taxon>
        <taxon>Ixodes</taxon>
    </lineage>
</organism>
<protein>
    <submittedName>
        <fullName evidence="1">Putative secreted protein</fullName>
    </submittedName>
</protein>
<name>A0A6B0UG67_IXORI</name>
<proteinExistence type="predicted"/>
<reference evidence="1" key="1">
    <citation type="submission" date="2019-12" db="EMBL/GenBank/DDBJ databases">
        <title>An insight into the sialome of adult female Ixodes ricinus ticks feeding for 6 days.</title>
        <authorList>
            <person name="Perner J."/>
            <person name="Ribeiro J.M.C."/>
        </authorList>
    </citation>
    <scope>NUCLEOTIDE SEQUENCE</scope>
    <source>
        <strain evidence="1">Semi-engorged</strain>
        <tissue evidence="1">Salivary glands</tissue>
    </source>
</reference>